<organism evidence="1 2">
    <name type="scientific">Phellinidium pouzarii</name>
    <dbReference type="NCBI Taxonomy" id="167371"/>
    <lineage>
        <taxon>Eukaryota</taxon>
        <taxon>Fungi</taxon>
        <taxon>Dikarya</taxon>
        <taxon>Basidiomycota</taxon>
        <taxon>Agaricomycotina</taxon>
        <taxon>Agaricomycetes</taxon>
        <taxon>Hymenochaetales</taxon>
        <taxon>Hymenochaetaceae</taxon>
        <taxon>Phellinidium</taxon>
    </lineage>
</organism>
<evidence type="ECO:0000313" key="2">
    <source>
        <dbReference type="Proteomes" id="UP000308199"/>
    </source>
</evidence>
<protein>
    <submittedName>
        <fullName evidence="1">Uncharacterized protein</fullName>
    </submittedName>
</protein>
<reference evidence="1 2" key="1">
    <citation type="submission" date="2019-02" db="EMBL/GenBank/DDBJ databases">
        <title>Genome sequencing of the rare red list fungi Phellinidium pouzarii.</title>
        <authorList>
            <person name="Buettner E."/>
            <person name="Kellner H."/>
        </authorList>
    </citation>
    <scope>NUCLEOTIDE SEQUENCE [LARGE SCALE GENOMIC DNA]</scope>
    <source>
        <strain evidence="1 2">DSM 108285</strain>
    </source>
</reference>
<name>A0A4S4K7Y8_9AGAM</name>
<proteinExistence type="predicted"/>
<comment type="caution">
    <text evidence="1">The sequence shown here is derived from an EMBL/GenBank/DDBJ whole genome shotgun (WGS) entry which is preliminary data.</text>
</comment>
<sequence>NTFPTPSELLCDLSARDRLSQKDHRRAVRRKAHQDQIAIALGYIPTDPDAISSHDKKRFYLDCLEQYVLYLHNQLRLVGVEPVPVERVSSGRGLTSRSIRVRVLKSGPSECRMLSSVPSSRQ</sequence>
<dbReference type="OrthoDB" id="3258400at2759"/>
<gene>
    <name evidence="1" type="ORF">EW145_g8250</name>
</gene>
<evidence type="ECO:0000313" key="1">
    <source>
        <dbReference type="EMBL" id="THG93945.1"/>
    </source>
</evidence>
<feature type="non-terminal residue" evidence="1">
    <location>
        <position position="1"/>
    </location>
</feature>
<accession>A0A4S4K7Y8</accession>
<keyword evidence="2" id="KW-1185">Reference proteome</keyword>
<dbReference type="AlphaFoldDB" id="A0A4S4K7Y8"/>
<dbReference type="EMBL" id="SGPK01001190">
    <property type="protein sequence ID" value="THG93945.1"/>
    <property type="molecule type" value="Genomic_DNA"/>
</dbReference>
<dbReference type="Proteomes" id="UP000308199">
    <property type="component" value="Unassembled WGS sequence"/>
</dbReference>